<keyword evidence="2" id="KW-0812">Transmembrane</keyword>
<evidence type="ECO:0000256" key="2">
    <source>
        <dbReference type="SAM" id="Phobius"/>
    </source>
</evidence>
<comment type="caution">
    <text evidence="3">The sequence shown here is derived from an EMBL/GenBank/DDBJ whole genome shotgun (WGS) entry which is preliminary data.</text>
</comment>
<keyword evidence="1" id="KW-1015">Disulfide bond</keyword>
<dbReference type="InterPro" id="IPR036772">
    <property type="entry name" value="SRCR-like_dom_sf"/>
</dbReference>
<dbReference type="AlphaFoldDB" id="A0A504Z4U0"/>
<keyword evidence="2" id="KW-1133">Transmembrane helix</keyword>
<dbReference type="GO" id="GO:0016020">
    <property type="term" value="C:membrane"/>
    <property type="evidence" value="ECO:0007669"/>
    <property type="project" value="InterPro"/>
</dbReference>
<sequence>MLGYGTLTRSSNVVVICCDDHWNASLFSYICPEMNFGDLPHSIPRAHCRSKRRRFRLSLVPLSVHCFVVAVVVYVGGGGGVDGDDDDDDVVVVVIAFGSSCGGGDFELGHGYSKHDLKSITGLMLQFLNRLIG</sequence>
<name>A0A504Z4U0_FASGI</name>
<reference evidence="3 4" key="1">
    <citation type="submission" date="2019-04" db="EMBL/GenBank/DDBJ databases">
        <title>Annotation for the trematode Fasciola gigantica.</title>
        <authorList>
            <person name="Choi Y.-J."/>
        </authorList>
    </citation>
    <scope>NUCLEOTIDE SEQUENCE [LARGE SCALE GENOMIC DNA]</scope>
    <source>
        <strain evidence="3">Uganda_cow_1</strain>
    </source>
</reference>
<feature type="transmembrane region" description="Helical" evidence="2">
    <location>
        <begin position="59"/>
        <end position="77"/>
    </location>
</feature>
<evidence type="ECO:0000313" key="3">
    <source>
        <dbReference type="EMBL" id="TPP64590.1"/>
    </source>
</evidence>
<organism evidence="3 4">
    <name type="scientific">Fasciola gigantica</name>
    <name type="common">Giant liver fluke</name>
    <dbReference type="NCBI Taxonomy" id="46835"/>
    <lineage>
        <taxon>Eukaryota</taxon>
        <taxon>Metazoa</taxon>
        <taxon>Spiralia</taxon>
        <taxon>Lophotrochozoa</taxon>
        <taxon>Platyhelminthes</taxon>
        <taxon>Trematoda</taxon>
        <taxon>Digenea</taxon>
        <taxon>Plagiorchiida</taxon>
        <taxon>Echinostomata</taxon>
        <taxon>Echinostomatoidea</taxon>
        <taxon>Fasciolidae</taxon>
        <taxon>Fasciola</taxon>
    </lineage>
</organism>
<dbReference type="SUPFAM" id="SSF56487">
    <property type="entry name" value="SRCR-like"/>
    <property type="match status" value="1"/>
</dbReference>
<keyword evidence="2" id="KW-0472">Membrane</keyword>
<protein>
    <submittedName>
        <fullName evidence="3">Uncharacterized protein</fullName>
    </submittedName>
</protein>
<evidence type="ECO:0000313" key="4">
    <source>
        <dbReference type="Proteomes" id="UP000316759"/>
    </source>
</evidence>
<gene>
    <name evidence="3" type="ORF">FGIG_02192</name>
</gene>
<dbReference type="EMBL" id="SUNJ01004242">
    <property type="protein sequence ID" value="TPP64590.1"/>
    <property type="molecule type" value="Genomic_DNA"/>
</dbReference>
<evidence type="ECO:0000256" key="1">
    <source>
        <dbReference type="ARBA" id="ARBA00023157"/>
    </source>
</evidence>
<keyword evidence="4" id="KW-1185">Reference proteome</keyword>
<dbReference type="Proteomes" id="UP000316759">
    <property type="component" value="Unassembled WGS sequence"/>
</dbReference>
<proteinExistence type="predicted"/>
<accession>A0A504Z4U0</accession>